<dbReference type="PANTHER" id="PTHR43718:SF2">
    <property type="entry name" value="LON PROTEASE HOMOLOG, MITOCHONDRIAL"/>
    <property type="match status" value="1"/>
</dbReference>
<dbReference type="GO" id="GO:0004176">
    <property type="term" value="F:ATP-dependent peptidase activity"/>
    <property type="evidence" value="ECO:0007669"/>
    <property type="project" value="InterPro"/>
</dbReference>
<proteinExistence type="predicted"/>
<dbReference type="SMART" id="SM00382">
    <property type="entry name" value="AAA"/>
    <property type="match status" value="1"/>
</dbReference>
<dbReference type="Gene3D" id="3.40.50.300">
    <property type="entry name" value="P-loop containing nucleotide triphosphate hydrolases"/>
    <property type="match status" value="1"/>
</dbReference>
<dbReference type="GO" id="GO:0005524">
    <property type="term" value="F:ATP binding"/>
    <property type="evidence" value="ECO:0007669"/>
    <property type="project" value="InterPro"/>
</dbReference>
<sequence length="208" mass="23124">VLAQLISSGPFRRFSFPEDTLEKLEKLKPKVGNFAHVVEHVMDAISLSFRYHKPIKITPILVVGEPGIGKSYFTRQLAGSLGVPLRRVPMDNLQVGASLAGSSYIYTNSEPGAVFKVLTQEDHISPIIILDEIDKTGDNFAYGDPLSPLHNLLEPESAKLFEDASCNLRINASHVIWIATANYIDKIPATIRSRFDIFEIRSCGDEER</sequence>
<dbReference type="GO" id="GO:0004252">
    <property type="term" value="F:serine-type endopeptidase activity"/>
    <property type="evidence" value="ECO:0007669"/>
    <property type="project" value="InterPro"/>
</dbReference>
<dbReference type="EMBL" id="AUZZ01010310">
    <property type="protein sequence ID" value="EQD30238.1"/>
    <property type="molecule type" value="Genomic_DNA"/>
</dbReference>
<feature type="domain" description="AAA+ ATPase" evidence="1">
    <location>
        <begin position="56"/>
        <end position="203"/>
    </location>
</feature>
<name>T0YAT2_9ZZZZ</name>
<dbReference type="InterPro" id="IPR027417">
    <property type="entry name" value="P-loop_NTPase"/>
</dbReference>
<gene>
    <name evidence="2" type="ORF">B2A_14223</name>
</gene>
<dbReference type="Pfam" id="PF00004">
    <property type="entry name" value="AAA"/>
    <property type="match status" value="1"/>
</dbReference>
<dbReference type="InterPro" id="IPR027065">
    <property type="entry name" value="Lon_Prtase"/>
</dbReference>
<dbReference type="GO" id="GO:0016887">
    <property type="term" value="F:ATP hydrolysis activity"/>
    <property type="evidence" value="ECO:0007669"/>
    <property type="project" value="InterPro"/>
</dbReference>
<feature type="non-terminal residue" evidence="2">
    <location>
        <position position="1"/>
    </location>
</feature>
<evidence type="ECO:0000259" key="1">
    <source>
        <dbReference type="SMART" id="SM00382"/>
    </source>
</evidence>
<dbReference type="PANTHER" id="PTHR43718">
    <property type="entry name" value="LON PROTEASE"/>
    <property type="match status" value="1"/>
</dbReference>
<dbReference type="AlphaFoldDB" id="T0YAT2"/>
<protein>
    <submittedName>
        <fullName evidence="2">ATPase central domain-containing protein</fullName>
    </submittedName>
</protein>
<reference evidence="2" key="1">
    <citation type="submission" date="2013-08" db="EMBL/GenBank/DDBJ databases">
        <authorList>
            <person name="Mendez C."/>
            <person name="Richter M."/>
            <person name="Ferrer M."/>
            <person name="Sanchez J."/>
        </authorList>
    </citation>
    <scope>NUCLEOTIDE SEQUENCE</scope>
</reference>
<organism evidence="2">
    <name type="scientific">mine drainage metagenome</name>
    <dbReference type="NCBI Taxonomy" id="410659"/>
    <lineage>
        <taxon>unclassified sequences</taxon>
        <taxon>metagenomes</taxon>
        <taxon>ecological metagenomes</taxon>
    </lineage>
</organism>
<dbReference type="GO" id="GO:0006515">
    <property type="term" value="P:protein quality control for misfolded or incompletely synthesized proteins"/>
    <property type="evidence" value="ECO:0007669"/>
    <property type="project" value="TreeGrafter"/>
</dbReference>
<dbReference type="InterPro" id="IPR003593">
    <property type="entry name" value="AAA+_ATPase"/>
</dbReference>
<reference evidence="2" key="2">
    <citation type="journal article" date="2014" name="ISME J.">
        <title>Microbial stratification in low pH oxic and suboxic macroscopic growths along an acid mine drainage.</title>
        <authorList>
            <person name="Mendez-Garcia C."/>
            <person name="Mesa V."/>
            <person name="Sprenger R.R."/>
            <person name="Richter M."/>
            <person name="Diez M.S."/>
            <person name="Solano J."/>
            <person name="Bargiela R."/>
            <person name="Golyshina O.V."/>
            <person name="Manteca A."/>
            <person name="Ramos J.L."/>
            <person name="Gallego J.R."/>
            <person name="Llorente I."/>
            <person name="Martins Dos Santos V.A."/>
            <person name="Jensen O.N."/>
            <person name="Pelaez A.I."/>
            <person name="Sanchez J."/>
            <person name="Ferrer M."/>
        </authorList>
    </citation>
    <scope>NUCLEOTIDE SEQUENCE</scope>
</reference>
<feature type="non-terminal residue" evidence="2">
    <location>
        <position position="208"/>
    </location>
</feature>
<evidence type="ECO:0000313" key="2">
    <source>
        <dbReference type="EMBL" id="EQD30238.1"/>
    </source>
</evidence>
<dbReference type="SUPFAM" id="SSF52540">
    <property type="entry name" value="P-loop containing nucleoside triphosphate hydrolases"/>
    <property type="match status" value="1"/>
</dbReference>
<comment type="caution">
    <text evidence="2">The sequence shown here is derived from an EMBL/GenBank/DDBJ whole genome shotgun (WGS) entry which is preliminary data.</text>
</comment>
<dbReference type="InterPro" id="IPR003959">
    <property type="entry name" value="ATPase_AAA_core"/>
</dbReference>
<accession>T0YAT2</accession>